<dbReference type="InterPro" id="IPR047129">
    <property type="entry name" value="PPA2-like"/>
</dbReference>
<accession>A0A9J6GCJ7</accession>
<organism evidence="1 2">
    <name type="scientific">Haemaphysalis longicornis</name>
    <name type="common">Bush tick</name>
    <dbReference type="NCBI Taxonomy" id="44386"/>
    <lineage>
        <taxon>Eukaryota</taxon>
        <taxon>Metazoa</taxon>
        <taxon>Ecdysozoa</taxon>
        <taxon>Arthropoda</taxon>
        <taxon>Chelicerata</taxon>
        <taxon>Arachnida</taxon>
        <taxon>Acari</taxon>
        <taxon>Parasitiformes</taxon>
        <taxon>Ixodida</taxon>
        <taxon>Ixodoidea</taxon>
        <taxon>Ixodidae</taxon>
        <taxon>Haemaphysalinae</taxon>
        <taxon>Haemaphysalis</taxon>
    </lineage>
</organism>
<reference evidence="1 2" key="1">
    <citation type="journal article" date="2020" name="Cell">
        <title>Large-Scale Comparative Analyses of Tick Genomes Elucidate Their Genetic Diversity and Vector Capacities.</title>
        <authorList>
            <consortium name="Tick Genome and Microbiome Consortium (TIGMIC)"/>
            <person name="Jia N."/>
            <person name="Wang J."/>
            <person name="Shi W."/>
            <person name="Du L."/>
            <person name="Sun Y."/>
            <person name="Zhan W."/>
            <person name="Jiang J.F."/>
            <person name="Wang Q."/>
            <person name="Zhang B."/>
            <person name="Ji P."/>
            <person name="Bell-Sakyi L."/>
            <person name="Cui X.M."/>
            <person name="Yuan T.T."/>
            <person name="Jiang B.G."/>
            <person name="Yang W.F."/>
            <person name="Lam T.T."/>
            <person name="Chang Q.C."/>
            <person name="Ding S.J."/>
            <person name="Wang X.J."/>
            <person name="Zhu J.G."/>
            <person name="Ruan X.D."/>
            <person name="Zhao L."/>
            <person name="Wei J.T."/>
            <person name="Ye R.Z."/>
            <person name="Que T.C."/>
            <person name="Du C.H."/>
            <person name="Zhou Y.H."/>
            <person name="Cheng J.X."/>
            <person name="Dai P.F."/>
            <person name="Guo W.B."/>
            <person name="Han X.H."/>
            <person name="Huang E.J."/>
            <person name="Li L.F."/>
            <person name="Wei W."/>
            <person name="Gao Y.C."/>
            <person name="Liu J.Z."/>
            <person name="Shao H.Z."/>
            <person name="Wang X."/>
            <person name="Wang C.C."/>
            <person name="Yang T.C."/>
            <person name="Huo Q.B."/>
            <person name="Li W."/>
            <person name="Chen H.Y."/>
            <person name="Chen S.E."/>
            <person name="Zhou L.G."/>
            <person name="Ni X.B."/>
            <person name="Tian J.H."/>
            <person name="Sheng Y."/>
            <person name="Liu T."/>
            <person name="Pan Y.S."/>
            <person name="Xia L.Y."/>
            <person name="Li J."/>
            <person name="Zhao F."/>
            <person name="Cao W.C."/>
        </authorList>
    </citation>
    <scope>NUCLEOTIDE SEQUENCE [LARGE SCALE GENOMIC DNA]</scope>
    <source>
        <strain evidence="1">HaeL-2018</strain>
    </source>
</reference>
<protein>
    <recommendedName>
        <fullName evidence="3">Serine/threonine specific protein phosphatases domain-containing protein</fullName>
    </recommendedName>
</protein>
<name>A0A9J6GCJ7_HAELO</name>
<evidence type="ECO:0008006" key="3">
    <source>
        <dbReference type="Google" id="ProtNLM"/>
    </source>
</evidence>
<dbReference type="Gene3D" id="3.60.21.10">
    <property type="match status" value="2"/>
</dbReference>
<dbReference type="GO" id="GO:0004722">
    <property type="term" value="F:protein serine/threonine phosphatase activity"/>
    <property type="evidence" value="ECO:0007669"/>
    <property type="project" value="InterPro"/>
</dbReference>
<comment type="caution">
    <text evidence="1">The sequence shown here is derived from an EMBL/GenBank/DDBJ whole genome shotgun (WGS) entry which is preliminary data.</text>
</comment>
<dbReference type="VEuPathDB" id="VectorBase:HLOH_047269"/>
<evidence type="ECO:0000313" key="1">
    <source>
        <dbReference type="EMBL" id="KAH9376166.1"/>
    </source>
</evidence>
<sequence>MGDCEDRRLLIAETFLRFSALKVRYPTRITLIRGNHQRRPTTQVFGFHDDNFGDVQRTPEVSDNGTMCDLLRLVLPWRTRGLKCALESDVVSKFKFTNNIDFICRTHEFVVARFERNFKKSVLTDFSTTNCGDVAAILELH</sequence>
<dbReference type="InterPro" id="IPR029052">
    <property type="entry name" value="Metallo-depent_PP-like"/>
</dbReference>
<evidence type="ECO:0000313" key="2">
    <source>
        <dbReference type="Proteomes" id="UP000821853"/>
    </source>
</evidence>
<dbReference type="PANTHER" id="PTHR45619">
    <property type="entry name" value="SERINE/THREONINE-PROTEIN PHOSPHATASE PP2A-RELATED"/>
    <property type="match status" value="1"/>
</dbReference>
<keyword evidence="2" id="KW-1185">Reference proteome</keyword>
<dbReference type="AlphaFoldDB" id="A0A9J6GCJ7"/>
<proteinExistence type="predicted"/>
<dbReference type="SUPFAM" id="SSF56300">
    <property type="entry name" value="Metallo-dependent phosphatases"/>
    <property type="match status" value="1"/>
</dbReference>
<dbReference type="Proteomes" id="UP000821853">
    <property type="component" value="Chromosome 5"/>
</dbReference>
<dbReference type="EMBL" id="JABSTR010000007">
    <property type="protein sequence ID" value="KAH9376166.1"/>
    <property type="molecule type" value="Genomic_DNA"/>
</dbReference>
<gene>
    <name evidence="1" type="ORF">HPB48_017158</name>
</gene>